<keyword evidence="1" id="KW-1133">Transmembrane helix</keyword>
<feature type="transmembrane region" description="Helical" evidence="1">
    <location>
        <begin position="98"/>
        <end position="115"/>
    </location>
</feature>
<evidence type="ECO:0000313" key="2">
    <source>
        <dbReference type="EMBL" id="MBC5635091.1"/>
    </source>
</evidence>
<organism evidence="2 3">
    <name type="scientific">Parabacteroides hominis</name>
    <dbReference type="NCBI Taxonomy" id="2763057"/>
    <lineage>
        <taxon>Bacteria</taxon>
        <taxon>Pseudomonadati</taxon>
        <taxon>Bacteroidota</taxon>
        <taxon>Bacteroidia</taxon>
        <taxon>Bacteroidales</taxon>
        <taxon>Tannerellaceae</taxon>
        <taxon>Parabacteroides</taxon>
    </lineage>
</organism>
<gene>
    <name evidence="2" type="ORF">H8S65_20350</name>
</gene>
<evidence type="ECO:0000256" key="1">
    <source>
        <dbReference type="SAM" id="Phobius"/>
    </source>
</evidence>
<keyword evidence="3" id="KW-1185">Reference proteome</keyword>
<comment type="caution">
    <text evidence="2">The sequence shown here is derived from an EMBL/GenBank/DDBJ whole genome shotgun (WGS) entry which is preliminary data.</text>
</comment>
<feature type="transmembrane region" description="Helical" evidence="1">
    <location>
        <begin position="36"/>
        <end position="55"/>
    </location>
</feature>
<keyword evidence="1" id="KW-0472">Membrane</keyword>
<accession>A0ABR7DUM4</accession>
<dbReference type="EMBL" id="JACOOJ010000071">
    <property type="protein sequence ID" value="MBC5635091.1"/>
    <property type="molecule type" value="Genomic_DNA"/>
</dbReference>
<feature type="transmembrane region" description="Helical" evidence="1">
    <location>
        <begin position="67"/>
        <end position="86"/>
    </location>
</feature>
<evidence type="ECO:0000313" key="3">
    <source>
        <dbReference type="Proteomes" id="UP000651475"/>
    </source>
</evidence>
<feature type="transmembrane region" description="Helical" evidence="1">
    <location>
        <begin position="12"/>
        <end position="30"/>
    </location>
</feature>
<name>A0ABR7DUM4_9BACT</name>
<proteinExistence type="predicted"/>
<reference evidence="2 3" key="1">
    <citation type="submission" date="2020-08" db="EMBL/GenBank/DDBJ databases">
        <title>Genome public.</title>
        <authorList>
            <person name="Liu C."/>
            <person name="Sun Q."/>
        </authorList>
    </citation>
    <scope>NUCLEOTIDE SEQUENCE [LARGE SCALE GENOMIC DNA]</scope>
    <source>
        <strain evidence="2 3">NSJ-79</strain>
    </source>
</reference>
<sequence>MQRLIPYLQDFTGWVQAVFIAVIASMLDFFTPIEHFLIVIPVMATIDMFWGLAADDLRFRKSKFFRTIIYLLIYLLILLIAFWIGIMMEQDKDSTKAFVSWITWVVVYCYGLNILKNMNTVYPDNKVIAFLYWVGSVKFLSRVNYFEEYMKSVKNKEEKE</sequence>
<dbReference type="Proteomes" id="UP000651475">
    <property type="component" value="Unassembled WGS sequence"/>
</dbReference>
<feature type="transmembrane region" description="Helical" evidence="1">
    <location>
        <begin position="127"/>
        <end position="145"/>
    </location>
</feature>
<evidence type="ECO:0008006" key="4">
    <source>
        <dbReference type="Google" id="ProtNLM"/>
    </source>
</evidence>
<dbReference type="RefSeq" id="WP_186931646.1">
    <property type="nucleotide sequence ID" value="NZ_JACOOJ010000071.1"/>
</dbReference>
<keyword evidence="1" id="KW-0812">Transmembrane</keyword>
<protein>
    <recommendedName>
        <fullName evidence="4">Holin</fullName>
    </recommendedName>
</protein>